<organism evidence="2 3">
    <name type="scientific">Nocardia tenerifensis</name>
    <dbReference type="NCBI Taxonomy" id="228006"/>
    <lineage>
        <taxon>Bacteria</taxon>
        <taxon>Bacillati</taxon>
        <taxon>Actinomycetota</taxon>
        <taxon>Actinomycetes</taxon>
        <taxon>Mycobacteriales</taxon>
        <taxon>Nocardiaceae</taxon>
        <taxon>Nocardia</taxon>
    </lineage>
</organism>
<keyword evidence="3" id="KW-1185">Reference proteome</keyword>
<name>A0A318KAC0_9NOCA</name>
<accession>A0A318KAC0</accession>
<gene>
    <name evidence="2" type="ORF">DFR70_108200</name>
</gene>
<protein>
    <submittedName>
        <fullName evidence="2">Uncharacterized protein</fullName>
    </submittedName>
</protein>
<dbReference type="EMBL" id="QJKF01000008">
    <property type="protein sequence ID" value="PXX61642.1"/>
    <property type="molecule type" value="Genomic_DNA"/>
</dbReference>
<proteinExistence type="predicted"/>
<evidence type="ECO:0000313" key="3">
    <source>
        <dbReference type="Proteomes" id="UP000247569"/>
    </source>
</evidence>
<evidence type="ECO:0000313" key="2">
    <source>
        <dbReference type="EMBL" id="PXX61642.1"/>
    </source>
</evidence>
<evidence type="ECO:0000256" key="1">
    <source>
        <dbReference type="SAM" id="MobiDB-lite"/>
    </source>
</evidence>
<feature type="compositionally biased region" description="Basic and acidic residues" evidence="1">
    <location>
        <begin position="38"/>
        <end position="51"/>
    </location>
</feature>
<sequence>MTAAQLWVACCALILAALFLLALVAFSVRPQRIPPERSVEGIRQRIERESESEAEDP</sequence>
<comment type="caution">
    <text evidence="2">The sequence shown here is derived from an EMBL/GenBank/DDBJ whole genome shotgun (WGS) entry which is preliminary data.</text>
</comment>
<dbReference type="Proteomes" id="UP000247569">
    <property type="component" value="Unassembled WGS sequence"/>
</dbReference>
<reference evidence="2 3" key="1">
    <citation type="submission" date="2018-05" db="EMBL/GenBank/DDBJ databases">
        <title>Genomic Encyclopedia of Type Strains, Phase IV (KMG-IV): sequencing the most valuable type-strain genomes for metagenomic binning, comparative biology and taxonomic classification.</title>
        <authorList>
            <person name="Goeker M."/>
        </authorList>
    </citation>
    <scope>NUCLEOTIDE SEQUENCE [LARGE SCALE GENOMIC DNA]</scope>
    <source>
        <strain evidence="2 3">DSM 44704</strain>
    </source>
</reference>
<dbReference type="RefSeq" id="WP_157195528.1">
    <property type="nucleotide sequence ID" value="NZ_QJKF01000008.1"/>
</dbReference>
<dbReference type="AlphaFoldDB" id="A0A318KAC0"/>
<feature type="region of interest" description="Disordered" evidence="1">
    <location>
        <begin position="38"/>
        <end position="57"/>
    </location>
</feature>